<reference evidence="1" key="1">
    <citation type="submission" date="2025-08" db="UniProtKB">
        <authorList>
            <consortium name="Ensembl"/>
        </authorList>
    </citation>
    <scope>IDENTIFICATION</scope>
</reference>
<sequence length="84" mass="9798">SLLTFYSTTLNWTTTFHSTRNNIGNLFGISDNEKILHRSKRGWMWNQFFLLEEYGGNDHQYVGKVRHQIHSVGGDRLCSMHAIL</sequence>
<reference evidence="1" key="2">
    <citation type="submission" date="2025-09" db="UniProtKB">
        <authorList>
            <consortium name="Ensembl"/>
        </authorList>
    </citation>
    <scope>IDENTIFICATION</scope>
</reference>
<organism evidence="1 2">
    <name type="scientific">Periophthalmus magnuspinnatus</name>
    <dbReference type="NCBI Taxonomy" id="409849"/>
    <lineage>
        <taxon>Eukaryota</taxon>
        <taxon>Metazoa</taxon>
        <taxon>Chordata</taxon>
        <taxon>Craniata</taxon>
        <taxon>Vertebrata</taxon>
        <taxon>Euteleostomi</taxon>
        <taxon>Actinopterygii</taxon>
        <taxon>Neopterygii</taxon>
        <taxon>Teleostei</taxon>
        <taxon>Neoteleostei</taxon>
        <taxon>Acanthomorphata</taxon>
        <taxon>Gobiaria</taxon>
        <taxon>Gobiiformes</taxon>
        <taxon>Gobioidei</taxon>
        <taxon>Gobiidae</taxon>
        <taxon>Oxudercinae</taxon>
        <taxon>Periophthalmus</taxon>
    </lineage>
</organism>
<proteinExistence type="predicted"/>
<evidence type="ECO:0000313" key="2">
    <source>
        <dbReference type="Proteomes" id="UP000261520"/>
    </source>
</evidence>
<dbReference type="STRING" id="409849.ENSPMGP00000004315"/>
<dbReference type="Proteomes" id="UP000261520">
    <property type="component" value="Unplaced"/>
</dbReference>
<accession>A0A3B3ZIA1</accession>
<dbReference type="AlphaFoldDB" id="A0A3B3ZIA1"/>
<name>A0A3B3ZIA1_9GOBI</name>
<dbReference type="Ensembl" id="ENSPMGT00000004582.1">
    <property type="protein sequence ID" value="ENSPMGP00000004315.1"/>
    <property type="gene ID" value="ENSPMGG00000003668.1"/>
</dbReference>
<evidence type="ECO:0000313" key="1">
    <source>
        <dbReference type="Ensembl" id="ENSPMGP00000004315.1"/>
    </source>
</evidence>
<keyword evidence="2" id="KW-1185">Reference proteome</keyword>
<protein>
    <submittedName>
        <fullName evidence="1">Uncharacterized protein</fullName>
    </submittedName>
</protein>